<dbReference type="PROSITE" id="PS01124">
    <property type="entry name" value="HTH_ARAC_FAMILY_2"/>
    <property type="match status" value="1"/>
</dbReference>
<evidence type="ECO:0000259" key="15">
    <source>
        <dbReference type="PROSITE" id="PS01124"/>
    </source>
</evidence>
<dbReference type="InterPro" id="IPR000035">
    <property type="entry name" value="Alkylbase_DNA_glycsylse_CS"/>
</dbReference>
<evidence type="ECO:0000256" key="12">
    <source>
        <dbReference type="ARBA" id="ARBA00023159"/>
    </source>
</evidence>
<dbReference type="Gene3D" id="1.10.340.30">
    <property type="entry name" value="Hypothetical protein, domain 2"/>
    <property type="match status" value="1"/>
</dbReference>
<dbReference type="Gene3D" id="1.10.1670.10">
    <property type="entry name" value="Helix-hairpin-Helix base-excision DNA repair enzymes (C-terminal)"/>
    <property type="match status" value="1"/>
</dbReference>
<dbReference type="CDD" id="cd00056">
    <property type="entry name" value="ENDO3c"/>
    <property type="match status" value="1"/>
</dbReference>
<evidence type="ECO:0000256" key="10">
    <source>
        <dbReference type="ARBA" id="ARBA00023015"/>
    </source>
</evidence>
<gene>
    <name evidence="16" type="primary">alkA_1</name>
    <name evidence="16" type="ORF">PbB2_00617</name>
</gene>
<dbReference type="InterPro" id="IPR023170">
    <property type="entry name" value="HhH_base_excis_C"/>
</dbReference>
<dbReference type="Gene3D" id="3.30.310.20">
    <property type="entry name" value="DNA-3-methyladenine glycosylase AlkA, N-terminal domain"/>
    <property type="match status" value="1"/>
</dbReference>
<evidence type="ECO:0000256" key="6">
    <source>
        <dbReference type="ARBA" id="ARBA00022679"/>
    </source>
</evidence>
<keyword evidence="12" id="KW-0010">Activator</keyword>
<keyword evidence="6" id="KW-0808">Transferase</keyword>
<dbReference type="SUPFAM" id="SSF57884">
    <property type="entry name" value="Ada DNA repair protein, N-terminal domain (N-Ada 10)"/>
    <property type="match status" value="1"/>
</dbReference>
<evidence type="ECO:0000256" key="4">
    <source>
        <dbReference type="ARBA" id="ARBA00012000"/>
    </source>
</evidence>
<dbReference type="GO" id="GO:0032259">
    <property type="term" value="P:methylation"/>
    <property type="evidence" value="ECO:0007669"/>
    <property type="project" value="UniProtKB-KW"/>
</dbReference>
<evidence type="ECO:0000256" key="5">
    <source>
        <dbReference type="ARBA" id="ARBA00022603"/>
    </source>
</evidence>
<comment type="similarity">
    <text evidence="3">Belongs to the alkylbase DNA glycosidase AlkA family.</text>
</comment>
<dbReference type="PROSITE" id="PS00041">
    <property type="entry name" value="HTH_ARAC_FAMILY_1"/>
    <property type="match status" value="1"/>
</dbReference>
<dbReference type="RefSeq" id="WP_108983898.1">
    <property type="nucleotide sequence ID" value="NZ_BFBR01000001.1"/>
</dbReference>
<dbReference type="GO" id="GO:0032131">
    <property type="term" value="F:alkylated DNA binding"/>
    <property type="evidence" value="ECO:0007669"/>
    <property type="project" value="TreeGrafter"/>
</dbReference>
<keyword evidence="17" id="KW-1185">Reference proteome</keyword>
<evidence type="ECO:0000256" key="8">
    <source>
        <dbReference type="ARBA" id="ARBA00022763"/>
    </source>
</evidence>
<evidence type="ECO:0000256" key="14">
    <source>
        <dbReference type="ARBA" id="ARBA00023204"/>
    </source>
</evidence>
<dbReference type="GO" id="GO:0008168">
    <property type="term" value="F:methyltransferase activity"/>
    <property type="evidence" value="ECO:0007669"/>
    <property type="project" value="UniProtKB-KW"/>
</dbReference>
<dbReference type="EMBL" id="BFBR01000001">
    <property type="protein sequence ID" value="GBF56960.1"/>
    <property type="molecule type" value="Genomic_DNA"/>
</dbReference>
<keyword evidence="9" id="KW-0862">Zinc</keyword>
<dbReference type="GO" id="GO:0008270">
    <property type="term" value="F:zinc ion binding"/>
    <property type="evidence" value="ECO:0007669"/>
    <property type="project" value="InterPro"/>
</dbReference>
<dbReference type="Gene3D" id="1.10.10.60">
    <property type="entry name" value="Homeodomain-like"/>
    <property type="match status" value="1"/>
</dbReference>
<dbReference type="InterPro" id="IPR010316">
    <property type="entry name" value="AlkA_N"/>
</dbReference>
<dbReference type="InterPro" id="IPR004026">
    <property type="entry name" value="Ada_DNA_repair_Zn-bd"/>
</dbReference>
<comment type="cofactor">
    <cofactor evidence="2">
        <name>Zn(2+)</name>
        <dbReference type="ChEBI" id="CHEBI:29105"/>
    </cofactor>
</comment>
<dbReference type="GO" id="GO:0006307">
    <property type="term" value="P:DNA alkylation repair"/>
    <property type="evidence" value="ECO:0007669"/>
    <property type="project" value="TreeGrafter"/>
</dbReference>
<comment type="caution">
    <text evidence="16">The sequence shown here is derived from an EMBL/GenBank/DDBJ whole genome shotgun (WGS) entry which is preliminary data.</text>
</comment>
<dbReference type="InterPro" id="IPR011257">
    <property type="entry name" value="DNA_glycosylase"/>
</dbReference>
<evidence type="ECO:0000313" key="17">
    <source>
        <dbReference type="Proteomes" id="UP000245086"/>
    </source>
</evidence>
<feature type="domain" description="HTH araC/xylS-type" evidence="15">
    <location>
        <begin position="87"/>
        <end position="185"/>
    </location>
</feature>
<dbReference type="GO" id="GO:0032993">
    <property type="term" value="C:protein-DNA complex"/>
    <property type="evidence" value="ECO:0007669"/>
    <property type="project" value="TreeGrafter"/>
</dbReference>
<dbReference type="InterPro" id="IPR035451">
    <property type="entry name" value="Ada-like_dom_sf"/>
</dbReference>
<evidence type="ECO:0000256" key="11">
    <source>
        <dbReference type="ARBA" id="ARBA00023125"/>
    </source>
</evidence>
<dbReference type="InterPro" id="IPR003265">
    <property type="entry name" value="HhH-GPD_domain"/>
</dbReference>
<dbReference type="GO" id="GO:0043916">
    <property type="term" value="F:DNA-7-methylguanine glycosylase activity"/>
    <property type="evidence" value="ECO:0007669"/>
    <property type="project" value="TreeGrafter"/>
</dbReference>
<dbReference type="Gene3D" id="3.40.10.10">
    <property type="entry name" value="DNA Methylphosphotriester Repair Domain"/>
    <property type="match status" value="1"/>
</dbReference>
<dbReference type="InterPro" id="IPR018062">
    <property type="entry name" value="HTH_AraC-typ_CS"/>
</dbReference>
<keyword evidence="8" id="KW-0227">DNA damage</keyword>
<name>A0A2P2E7E1_9PROT</name>
<keyword evidence="11" id="KW-0238">DNA-binding</keyword>
<evidence type="ECO:0000313" key="16">
    <source>
        <dbReference type="EMBL" id="GBF56960.1"/>
    </source>
</evidence>
<dbReference type="PANTHER" id="PTHR43003:SF13">
    <property type="entry name" value="DNA-3-METHYLADENINE GLYCOSYLASE 2"/>
    <property type="match status" value="1"/>
</dbReference>
<dbReference type="PROSITE" id="PS00516">
    <property type="entry name" value="ALKYLBASE_DNA_GLYCOS"/>
    <property type="match status" value="1"/>
</dbReference>
<dbReference type="SMART" id="SM00342">
    <property type="entry name" value="HTH_ARAC"/>
    <property type="match status" value="1"/>
</dbReference>
<dbReference type="InterPro" id="IPR018060">
    <property type="entry name" value="HTH_AraC"/>
</dbReference>
<dbReference type="Pfam" id="PF12833">
    <property type="entry name" value="HTH_18"/>
    <property type="match status" value="1"/>
</dbReference>
<evidence type="ECO:0000256" key="2">
    <source>
        <dbReference type="ARBA" id="ARBA00001947"/>
    </source>
</evidence>
<keyword evidence="13" id="KW-0804">Transcription</keyword>
<evidence type="ECO:0000256" key="1">
    <source>
        <dbReference type="ARBA" id="ARBA00000086"/>
    </source>
</evidence>
<dbReference type="FunFam" id="3.40.10.10:FF:000001">
    <property type="entry name" value="DNA-3-methyladenine glycosylase 2"/>
    <property type="match status" value="1"/>
</dbReference>
<dbReference type="InterPro" id="IPR009057">
    <property type="entry name" value="Homeodomain-like_sf"/>
</dbReference>
<evidence type="ECO:0000256" key="7">
    <source>
        <dbReference type="ARBA" id="ARBA00022723"/>
    </source>
</evidence>
<dbReference type="EC" id="3.2.2.21" evidence="4"/>
<comment type="catalytic activity">
    <reaction evidence="1">
        <text>Hydrolysis of alkylated DNA, releasing 3-methyladenine, 3-methylguanine, 7-methylguanine and 7-methyladenine.</text>
        <dbReference type="EC" id="3.2.2.21"/>
    </reaction>
</comment>
<dbReference type="SMART" id="SM01009">
    <property type="entry name" value="AlkA_N"/>
    <property type="match status" value="1"/>
</dbReference>
<dbReference type="AlphaFoldDB" id="A0A2P2E7E1"/>
<dbReference type="GO" id="GO:0005737">
    <property type="term" value="C:cytoplasm"/>
    <property type="evidence" value="ECO:0007669"/>
    <property type="project" value="TreeGrafter"/>
</dbReference>
<protein>
    <recommendedName>
        <fullName evidence="4">DNA-3-methyladenine glycosylase II</fullName>
        <ecNumber evidence="4">3.2.2.21</ecNumber>
    </recommendedName>
</protein>
<dbReference type="OrthoDB" id="9785929at2"/>
<dbReference type="SUPFAM" id="SSF46689">
    <property type="entry name" value="Homeodomain-like"/>
    <property type="match status" value="1"/>
</dbReference>
<keyword evidence="14" id="KW-0234">DNA repair</keyword>
<dbReference type="GO" id="GO:0043565">
    <property type="term" value="F:sequence-specific DNA binding"/>
    <property type="evidence" value="ECO:0007669"/>
    <property type="project" value="InterPro"/>
</dbReference>
<proteinExistence type="inferred from homology"/>
<dbReference type="Pfam" id="PF06029">
    <property type="entry name" value="AlkA_N"/>
    <property type="match status" value="1"/>
</dbReference>
<keyword evidence="7" id="KW-0479">Metal-binding</keyword>
<dbReference type="SUPFAM" id="SSF55945">
    <property type="entry name" value="TATA-box binding protein-like"/>
    <property type="match status" value="1"/>
</dbReference>
<dbReference type="SUPFAM" id="SSF48150">
    <property type="entry name" value="DNA-glycosylase"/>
    <property type="match status" value="1"/>
</dbReference>
<dbReference type="GO" id="GO:0006285">
    <property type="term" value="P:base-excision repair, AP site formation"/>
    <property type="evidence" value="ECO:0007669"/>
    <property type="project" value="TreeGrafter"/>
</dbReference>
<evidence type="ECO:0000256" key="9">
    <source>
        <dbReference type="ARBA" id="ARBA00022833"/>
    </source>
</evidence>
<evidence type="ECO:0000256" key="13">
    <source>
        <dbReference type="ARBA" id="ARBA00023163"/>
    </source>
</evidence>
<dbReference type="GO" id="GO:0008725">
    <property type="term" value="F:DNA-3-methyladenine glycosylase activity"/>
    <property type="evidence" value="ECO:0007669"/>
    <property type="project" value="TreeGrafter"/>
</dbReference>
<dbReference type="InterPro" id="IPR037046">
    <property type="entry name" value="AlkA_N_sf"/>
</dbReference>
<dbReference type="GO" id="GO:0003700">
    <property type="term" value="F:DNA-binding transcription factor activity"/>
    <property type="evidence" value="ECO:0007669"/>
    <property type="project" value="InterPro"/>
</dbReference>
<sequence>MDLDHDTCFRIISARDARYDGRFFTAVKTTGIYCRPVCPARVPRRENVQFFATAPAAQEAGFRPCLRCRPETAPDTPAWRGTSSTIGRALRLIEEGALDTGSVEALASRLGVGGRHLRRLFLKHVGASPVSVAVTRRVLLAKHLLHETELSITQVALASGFSSIRRFNEAFLDVFKQPPSLLRREIGAVTGGQAGAELRLRLRYRPPYDWHAMSSFLAARAYHGVEVVNDGTYRRSFCVDGRIGLLGISPGSGNWLDVDVKVEDVSILPRIIARVRESFDLAADPDVIAAHLGSDRDLQAVIMRRPGLRVPGAFEPFEVAVRAILGQQVTVGAAIKLGCQLVAHLGDPLPPGWGEAFGVTRLFPTASAIAGSDLGFLGMPRARVACLKAFCAAYLSAPDFFGDDGEVVLERLRAIPGIGSWTASYIALRALRNPDAFPAEDVALARGLTGPDGIRPSKEVVEARAQSWRPWRAYAAQHIWTELAAA</sequence>
<dbReference type="PANTHER" id="PTHR43003">
    <property type="entry name" value="DNA-3-METHYLADENINE GLYCOSYLASE"/>
    <property type="match status" value="1"/>
</dbReference>
<reference evidence="16 17" key="1">
    <citation type="journal article" date="2018" name="Genome Announc.">
        <title>Draft Genome Sequence of "Candidatus Phycosocius bacilliformis," an Alphaproteobacterial Ectosymbiont of the Hydrocarbon-Producing Green Alga Botryococcus braunii.</title>
        <authorList>
            <person name="Tanabe Y."/>
            <person name="Yamaguchi H."/>
            <person name="Watanabe M.M."/>
        </authorList>
    </citation>
    <scope>NUCLEOTIDE SEQUENCE [LARGE SCALE GENOMIC DNA]</scope>
    <source>
        <strain evidence="16 17">BOTRYCO-2</strain>
    </source>
</reference>
<keyword evidence="5" id="KW-0489">Methyltransferase</keyword>
<dbReference type="InterPro" id="IPR051912">
    <property type="entry name" value="Alkylbase_DNA_Glycosylase/TA"/>
</dbReference>
<organism evidence="16 17">
    <name type="scientific">Candidatus Phycosocius bacilliformis</name>
    <dbReference type="NCBI Taxonomy" id="1445552"/>
    <lineage>
        <taxon>Bacteria</taxon>
        <taxon>Pseudomonadati</taxon>
        <taxon>Pseudomonadota</taxon>
        <taxon>Alphaproteobacteria</taxon>
        <taxon>Caulobacterales</taxon>
        <taxon>Caulobacterales incertae sedis</taxon>
        <taxon>Candidatus Phycosocius</taxon>
    </lineage>
</organism>
<accession>A0A2P2E7E1</accession>
<keyword evidence="10" id="KW-0805">Transcription regulation</keyword>
<dbReference type="Proteomes" id="UP000245086">
    <property type="component" value="Unassembled WGS sequence"/>
</dbReference>
<dbReference type="SMART" id="SM00478">
    <property type="entry name" value="ENDO3c"/>
    <property type="match status" value="1"/>
</dbReference>
<evidence type="ECO:0000256" key="3">
    <source>
        <dbReference type="ARBA" id="ARBA00010817"/>
    </source>
</evidence>
<dbReference type="Pfam" id="PF02805">
    <property type="entry name" value="Ada_Zn_binding"/>
    <property type="match status" value="1"/>
</dbReference>